<feature type="transmembrane region" description="Helical" evidence="10">
    <location>
        <begin position="519"/>
        <end position="543"/>
    </location>
</feature>
<keyword evidence="10" id="KW-0560">Oxidoreductase</keyword>
<dbReference type="PANTHER" id="PTHR11011">
    <property type="entry name" value="MALE STERILITY PROTEIN 2-RELATED"/>
    <property type="match status" value="1"/>
</dbReference>
<keyword evidence="5 10" id="KW-0521">NADP</keyword>
<evidence type="ECO:0000256" key="9">
    <source>
        <dbReference type="ARBA" id="ARBA00052530"/>
    </source>
</evidence>
<sequence length="544" mass="63170">MVAENYGYTAIENQKNKNLSNDFSDAPYYIEDVADVQLDENQIDDLTPIQKFYDGTNVFITGSTGFLGKILVEKLLRSCPTISSIYLLVRDKKGKNLEQRVDEMFDDVIFDRLRKECPKFRHKVVGVAGDCSLPELGLSLQDKRLLIDEIHIIFHVAATVRFDEKLETAVAINIRSPRDLLRLGREMSKLKSFIHVSTVYANCTNNCIEEKIYPGAIDGEKMIMLTENVPGKILDDMTPRLLENYPNTYAYTKQIAEDIVRRESDNMPVGIFRPAIVIATYKEPVKSWINNMYGPTGVVAGVGVGLLRTLYCDPEVNANLVPVDMCVNSLITAAWEVGESYRKDQKSYDIMVYNYESGKDQPINWGKFMHLSHHYGIEYPSTKAIWYYSFKLYKYYPVYLFWTFLLHTLPALLADTVLFCLGKQPRLMAAYKKVHKFSSVISYFCTREWDVRSDSLRRQQERMCDKDRELFFSDLKQLDWDEYYKTYCKGVRQYLLQDPLETLEVAQTKWRRLYFAHQAVKFFSGFGLMAMAYWLFETCIYLIV</sequence>
<evidence type="ECO:0000256" key="7">
    <source>
        <dbReference type="ARBA" id="ARBA00023098"/>
    </source>
</evidence>
<accession>A0A9N9QH73</accession>
<comment type="function">
    <text evidence="10">Catalyzes the reduction of fatty acyl-CoA to fatty alcohols.</text>
</comment>
<dbReference type="CDD" id="cd09071">
    <property type="entry name" value="FAR_C"/>
    <property type="match status" value="1"/>
</dbReference>
<evidence type="ECO:0000256" key="6">
    <source>
        <dbReference type="ARBA" id="ARBA00022989"/>
    </source>
</evidence>
<dbReference type="SUPFAM" id="SSF51735">
    <property type="entry name" value="NAD(P)-binding Rossmann-fold domains"/>
    <property type="match status" value="1"/>
</dbReference>
<evidence type="ECO:0000256" key="10">
    <source>
        <dbReference type="RuleBase" id="RU363097"/>
    </source>
</evidence>
<dbReference type="InterPro" id="IPR033640">
    <property type="entry name" value="FAR_C"/>
</dbReference>
<feature type="transmembrane region" description="Helical" evidence="10">
    <location>
        <begin position="399"/>
        <end position="422"/>
    </location>
</feature>
<evidence type="ECO:0000256" key="4">
    <source>
        <dbReference type="ARBA" id="ARBA00022692"/>
    </source>
</evidence>
<organism evidence="13 14">
    <name type="scientific">Ceutorhynchus assimilis</name>
    <name type="common">cabbage seed weevil</name>
    <dbReference type="NCBI Taxonomy" id="467358"/>
    <lineage>
        <taxon>Eukaryota</taxon>
        <taxon>Metazoa</taxon>
        <taxon>Ecdysozoa</taxon>
        <taxon>Arthropoda</taxon>
        <taxon>Hexapoda</taxon>
        <taxon>Insecta</taxon>
        <taxon>Pterygota</taxon>
        <taxon>Neoptera</taxon>
        <taxon>Endopterygota</taxon>
        <taxon>Coleoptera</taxon>
        <taxon>Polyphaga</taxon>
        <taxon>Cucujiformia</taxon>
        <taxon>Curculionidae</taxon>
        <taxon>Ceutorhynchinae</taxon>
        <taxon>Ceutorhynchus</taxon>
    </lineage>
</organism>
<dbReference type="FunFam" id="3.40.50.720:FF:000143">
    <property type="entry name" value="Fatty acyl-CoA reductase"/>
    <property type="match status" value="1"/>
</dbReference>
<dbReference type="OrthoDB" id="429813at2759"/>
<keyword evidence="7 10" id="KW-0443">Lipid metabolism</keyword>
<comment type="catalytic activity">
    <reaction evidence="9 10">
        <text>a long-chain fatty acyl-CoA + 2 NADPH + 2 H(+) = a long-chain primary fatty alcohol + 2 NADP(+) + CoA</text>
        <dbReference type="Rhea" id="RHEA:52716"/>
        <dbReference type="ChEBI" id="CHEBI:15378"/>
        <dbReference type="ChEBI" id="CHEBI:57287"/>
        <dbReference type="ChEBI" id="CHEBI:57783"/>
        <dbReference type="ChEBI" id="CHEBI:58349"/>
        <dbReference type="ChEBI" id="CHEBI:77396"/>
        <dbReference type="ChEBI" id="CHEBI:83139"/>
        <dbReference type="EC" id="1.2.1.84"/>
    </reaction>
</comment>
<dbReference type="GO" id="GO:0035336">
    <property type="term" value="P:long-chain fatty-acyl-CoA metabolic process"/>
    <property type="evidence" value="ECO:0007669"/>
    <property type="project" value="TreeGrafter"/>
</dbReference>
<keyword evidence="8 10" id="KW-0472">Membrane</keyword>
<name>A0A9N9QH73_9CUCU</name>
<evidence type="ECO:0000259" key="12">
    <source>
        <dbReference type="Pfam" id="PF07993"/>
    </source>
</evidence>
<protein>
    <recommendedName>
        <fullName evidence="10">Fatty acyl-CoA reductase</fullName>
        <ecNumber evidence="10">1.2.1.84</ecNumber>
    </recommendedName>
</protein>
<dbReference type="EMBL" id="OU892282">
    <property type="protein sequence ID" value="CAG9770278.1"/>
    <property type="molecule type" value="Genomic_DNA"/>
</dbReference>
<dbReference type="GO" id="GO:0080019">
    <property type="term" value="F:alcohol-forming very long-chain fatty acyl-CoA reductase activity"/>
    <property type="evidence" value="ECO:0007669"/>
    <property type="project" value="InterPro"/>
</dbReference>
<dbReference type="GO" id="GO:0005777">
    <property type="term" value="C:peroxisome"/>
    <property type="evidence" value="ECO:0007669"/>
    <property type="project" value="TreeGrafter"/>
</dbReference>
<dbReference type="GO" id="GO:0102965">
    <property type="term" value="F:alcohol-forming long-chain fatty acyl-CoA reductase activity"/>
    <property type="evidence" value="ECO:0007669"/>
    <property type="project" value="UniProtKB-EC"/>
</dbReference>
<keyword evidence="4 10" id="KW-0812">Transmembrane</keyword>
<dbReference type="Gene3D" id="3.40.50.720">
    <property type="entry name" value="NAD(P)-binding Rossmann-like Domain"/>
    <property type="match status" value="1"/>
</dbReference>
<evidence type="ECO:0000256" key="1">
    <source>
        <dbReference type="ARBA" id="ARBA00004141"/>
    </source>
</evidence>
<reference evidence="13" key="1">
    <citation type="submission" date="2022-01" db="EMBL/GenBank/DDBJ databases">
        <authorList>
            <person name="King R."/>
        </authorList>
    </citation>
    <scope>NUCLEOTIDE SEQUENCE</scope>
</reference>
<feature type="domain" description="Fatty acyl-CoA reductase C-terminal" evidence="11">
    <location>
        <begin position="406"/>
        <end position="497"/>
    </location>
</feature>
<dbReference type="GO" id="GO:0016020">
    <property type="term" value="C:membrane"/>
    <property type="evidence" value="ECO:0007669"/>
    <property type="project" value="UniProtKB-SubCell"/>
</dbReference>
<evidence type="ECO:0000313" key="14">
    <source>
        <dbReference type="Proteomes" id="UP001152799"/>
    </source>
</evidence>
<dbReference type="Pfam" id="PF03015">
    <property type="entry name" value="Sterile"/>
    <property type="match status" value="1"/>
</dbReference>
<dbReference type="Pfam" id="PF07993">
    <property type="entry name" value="NAD_binding_4"/>
    <property type="match status" value="1"/>
</dbReference>
<dbReference type="PANTHER" id="PTHR11011:SF60">
    <property type="entry name" value="FATTY ACYL-COA REDUCTASE-RELATED"/>
    <property type="match status" value="1"/>
</dbReference>
<comment type="subcellular location">
    <subcellularLocation>
        <location evidence="1">Membrane</location>
        <topology evidence="1">Multi-pass membrane protein</topology>
    </subcellularLocation>
</comment>
<evidence type="ECO:0000256" key="5">
    <source>
        <dbReference type="ARBA" id="ARBA00022857"/>
    </source>
</evidence>
<comment type="similarity">
    <text evidence="2 10">Belongs to the fatty acyl-CoA reductase family.</text>
</comment>
<evidence type="ECO:0000313" key="13">
    <source>
        <dbReference type="EMBL" id="CAG9770278.1"/>
    </source>
</evidence>
<dbReference type="InterPro" id="IPR026055">
    <property type="entry name" value="FAR"/>
</dbReference>
<gene>
    <name evidence="13" type="ORF">CEUTPL_LOCUS10733</name>
</gene>
<proteinExistence type="inferred from homology"/>
<dbReference type="AlphaFoldDB" id="A0A9N9QH73"/>
<keyword evidence="3 10" id="KW-0444">Lipid biosynthesis</keyword>
<keyword evidence="6 10" id="KW-1133">Transmembrane helix</keyword>
<dbReference type="CDD" id="cd05236">
    <property type="entry name" value="FAR-N_SDR_e"/>
    <property type="match status" value="1"/>
</dbReference>
<dbReference type="EC" id="1.2.1.84" evidence="10"/>
<evidence type="ECO:0000256" key="8">
    <source>
        <dbReference type="ARBA" id="ARBA00023136"/>
    </source>
</evidence>
<keyword evidence="14" id="KW-1185">Reference proteome</keyword>
<dbReference type="InterPro" id="IPR013120">
    <property type="entry name" value="FAR_NAD-bd"/>
</dbReference>
<dbReference type="Proteomes" id="UP001152799">
    <property type="component" value="Chromosome 6"/>
</dbReference>
<evidence type="ECO:0000259" key="11">
    <source>
        <dbReference type="Pfam" id="PF03015"/>
    </source>
</evidence>
<feature type="domain" description="Thioester reductase (TE)" evidence="12">
    <location>
        <begin position="60"/>
        <end position="329"/>
    </location>
</feature>
<evidence type="ECO:0000256" key="2">
    <source>
        <dbReference type="ARBA" id="ARBA00005928"/>
    </source>
</evidence>
<evidence type="ECO:0000256" key="3">
    <source>
        <dbReference type="ARBA" id="ARBA00022516"/>
    </source>
</evidence>
<dbReference type="InterPro" id="IPR036291">
    <property type="entry name" value="NAD(P)-bd_dom_sf"/>
</dbReference>